<feature type="domain" description="Penicillin-binding protein dimerisation" evidence="6">
    <location>
        <begin position="57"/>
        <end position="193"/>
    </location>
</feature>
<reference evidence="7 8" key="1">
    <citation type="submission" date="2019-10" db="EMBL/GenBank/DDBJ databases">
        <authorList>
            <person name="Nie G."/>
            <person name="Ming H."/>
            <person name="Yi B."/>
        </authorList>
    </citation>
    <scope>NUCLEOTIDE SEQUENCE [LARGE SCALE GENOMIC DNA]</scope>
    <source>
        <strain evidence="7 8">CFH 90414</strain>
    </source>
</reference>
<evidence type="ECO:0000259" key="6">
    <source>
        <dbReference type="Pfam" id="PF03717"/>
    </source>
</evidence>
<feature type="transmembrane region" description="Helical" evidence="4">
    <location>
        <begin position="12"/>
        <end position="31"/>
    </location>
</feature>
<dbReference type="InterPro" id="IPR036138">
    <property type="entry name" value="PBP_dimer_sf"/>
</dbReference>
<accession>A0A6I2FG18</accession>
<feature type="domain" description="Penicillin-binding protein transpeptidase" evidence="5">
    <location>
        <begin position="271"/>
        <end position="579"/>
    </location>
</feature>
<keyword evidence="3 4" id="KW-0472">Membrane</keyword>
<evidence type="ECO:0000313" key="8">
    <source>
        <dbReference type="Proteomes" id="UP000431080"/>
    </source>
</evidence>
<dbReference type="PANTHER" id="PTHR30627">
    <property type="entry name" value="PEPTIDOGLYCAN D,D-TRANSPEPTIDASE"/>
    <property type="match status" value="1"/>
</dbReference>
<comment type="subcellular location">
    <subcellularLocation>
        <location evidence="1">Membrane</location>
    </subcellularLocation>
</comment>
<dbReference type="RefSeq" id="WP_153685920.1">
    <property type="nucleotide sequence ID" value="NZ_WJIF01000014.1"/>
</dbReference>
<dbReference type="GO" id="GO:0008658">
    <property type="term" value="F:penicillin binding"/>
    <property type="evidence" value="ECO:0007669"/>
    <property type="project" value="InterPro"/>
</dbReference>
<comment type="caution">
    <text evidence="7">The sequence shown here is derived from an EMBL/GenBank/DDBJ whole genome shotgun (WGS) entry which is preliminary data.</text>
</comment>
<organism evidence="7 8">
    <name type="scientific">Agromyces agglutinans</name>
    <dbReference type="NCBI Taxonomy" id="2662258"/>
    <lineage>
        <taxon>Bacteria</taxon>
        <taxon>Bacillati</taxon>
        <taxon>Actinomycetota</taxon>
        <taxon>Actinomycetes</taxon>
        <taxon>Micrococcales</taxon>
        <taxon>Microbacteriaceae</taxon>
        <taxon>Agromyces</taxon>
    </lineage>
</organism>
<dbReference type="EMBL" id="WJIF01000014">
    <property type="protein sequence ID" value="MRG61516.1"/>
    <property type="molecule type" value="Genomic_DNA"/>
</dbReference>
<evidence type="ECO:0000256" key="4">
    <source>
        <dbReference type="SAM" id="Phobius"/>
    </source>
</evidence>
<name>A0A6I2FG18_9MICO</name>
<evidence type="ECO:0000256" key="1">
    <source>
        <dbReference type="ARBA" id="ARBA00004370"/>
    </source>
</evidence>
<dbReference type="Pfam" id="PF00905">
    <property type="entry name" value="Transpeptidase"/>
    <property type="match status" value="1"/>
</dbReference>
<dbReference type="SUPFAM" id="SSF56519">
    <property type="entry name" value="Penicillin binding protein dimerisation domain"/>
    <property type="match status" value="1"/>
</dbReference>
<dbReference type="Gene3D" id="3.30.450.330">
    <property type="match status" value="1"/>
</dbReference>
<dbReference type="Gene3D" id="3.90.1310.10">
    <property type="entry name" value="Penicillin-binding protein 2a (Domain 2)"/>
    <property type="match status" value="1"/>
</dbReference>
<dbReference type="InterPro" id="IPR005311">
    <property type="entry name" value="PBP_dimer"/>
</dbReference>
<evidence type="ECO:0000256" key="2">
    <source>
        <dbReference type="ARBA" id="ARBA00007171"/>
    </source>
</evidence>
<dbReference type="Pfam" id="PF03717">
    <property type="entry name" value="PBP_dimer"/>
    <property type="match status" value="1"/>
</dbReference>
<gene>
    <name evidence="7" type="ORF">GE115_16790</name>
</gene>
<evidence type="ECO:0000259" key="5">
    <source>
        <dbReference type="Pfam" id="PF00905"/>
    </source>
</evidence>
<evidence type="ECO:0000256" key="3">
    <source>
        <dbReference type="ARBA" id="ARBA00023136"/>
    </source>
</evidence>
<dbReference type="InterPro" id="IPR001460">
    <property type="entry name" value="PCN-bd_Tpept"/>
</dbReference>
<protein>
    <submittedName>
        <fullName evidence="7">Penicillin-binding protein 2</fullName>
    </submittedName>
</protein>
<dbReference type="GO" id="GO:0005886">
    <property type="term" value="C:plasma membrane"/>
    <property type="evidence" value="ECO:0007669"/>
    <property type="project" value="TreeGrafter"/>
</dbReference>
<sequence>MRRTSRHPIRRVIAAGAVLVAVVGVFVTRLVDIQVVRAAEYNAAADDVRSRSVTVFGSRGDIVDANGAVLADTVMRYDITISPKQARSAPFDREADPDDPSKTQTVKVPVEQAAAEIAAVLGMTAEQVLGVIDGALAENADSDFAYLAKQVDTATYEKVVDLDIAWAYPREHPSRRYPNGAVAGNLIGFTDPDGAPQAGLELSEDECLAGEDGETSQLRSLQDWVTIPGSERVLKQARDGGTLQLTIDSDLQYAVQRILAARVQEVQGEWGTATVMNAKTGELLAVADVPTVDPNEPDGVDAENRGSRAFTAPFEPGSTFKALTAASVVDAGQGDATSRITAPYRIKPGGADINDSYSHGDLPLTMTGVMIESSNTGMSLFGERVPDEQRYQDMLDFGLGTETEVGFPAEAAGDLHGGPEGWAADTQTRYATMFGQGLTTTAIQVASFYQAIANGGVRMPVSLVAGCVGEDGELTEQPAAEGRRVVSEQAADQVSQMLEMVYTDGWLHDDWEIPGYRVAAKTGTAQFADGQGGYRKEYLVSVSGFAPADDPQFVVSVSIFNAVKMNSSAASAPVFRDVMSQVLKKYRTAPSGAPAPELPATW</sequence>
<keyword evidence="8" id="KW-1185">Reference proteome</keyword>
<proteinExistence type="inferred from homology"/>
<keyword evidence="4" id="KW-1133">Transmembrane helix</keyword>
<evidence type="ECO:0000313" key="7">
    <source>
        <dbReference type="EMBL" id="MRG61516.1"/>
    </source>
</evidence>
<dbReference type="Proteomes" id="UP000431080">
    <property type="component" value="Unassembled WGS sequence"/>
</dbReference>
<dbReference type="InterPro" id="IPR050515">
    <property type="entry name" value="Beta-lactam/transpept"/>
</dbReference>
<dbReference type="InterPro" id="IPR012338">
    <property type="entry name" value="Beta-lactam/transpept-like"/>
</dbReference>
<comment type="similarity">
    <text evidence="2">Belongs to the transpeptidase family.</text>
</comment>
<dbReference type="Gene3D" id="3.40.710.10">
    <property type="entry name" value="DD-peptidase/beta-lactamase superfamily"/>
    <property type="match status" value="1"/>
</dbReference>
<dbReference type="SUPFAM" id="SSF56601">
    <property type="entry name" value="beta-lactamase/transpeptidase-like"/>
    <property type="match status" value="1"/>
</dbReference>
<dbReference type="PANTHER" id="PTHR30627:SF1">
    <property type="entry name" value="PEPTIDOGLYCAN D,D-TRANSPEPTIDASE FTSI"/>
    <property type="match status" value="1"/>
</dbReference>
<dbReference type="GO" id="GO:0071555">
    <property type="term" value="P:cell wall organization"/>
    <property type="evidence" value="ECO:0007669"/>
    <property type="project" value="TreeGrafter"/>
</dbReference>
<dbReference type="AlphaFoldDB" id="A0A6I2FG18"/>
<keyword evidence="4" id="KW-0812">Transmembrane</keyword>